<protein>
    <submittedName>
        <fullName evidence="2">Uncharacterized protein</fullName>
    </submittedName>
</protein>
<feature type="compositionally biased region" description="Low complexity" evidence="1">
    <location>
        <begin position="418"/>
        <end position="434"/>
    </location>
</feature>
<evidence type="ECO:0000313" key="3">
    <source>
        <dbReference type="Proteomes" id="UP000812966"/>
    </source>
</evidence>
<feature type="region of interest" description="Disordered" evidence="1">
    <location>
        <begin position="279"/>
        <end position="335"/>
    </location>
</feature>
<dbReference type="AlphaFoldDB" id="A0A8K0JLD9"/>
<name>A0A8K0JLD9_9TREE</name>
<accession>A0A8K0JLD9</accession>
<feature type="compositionally biased region" description="Basic and acidic residues" evidence="1">
    <location>
        <begin position="163"/>
        <end position="185"/>
    </location>
</feature>
<feature type="region of interest" description="Disordered" evidence="1">
    <location>
        <begin position="418"/>
        <end position="445"/>
    </location>
</feature>
<organism evidence="2 3">
    <name type="scientific">Filobasidium floriforme</name>
    <dbReference type="NCBI Taxonomy" id="5210"/>
    <lineage>
        <taxon>Eukaryota</taxon>
        <taxon>Fungi</taxon>
        <taxon>Dikarya</taxon>
        <taxon>Basidiomycota</taxon>
        <taxon>Agaricomycotina</taxon>
        <taxon>Tremellomycetes</taxon>
        <taxon>Filobasidiales</taxon>
        <taxon>Filobasidiaceae</taxon>
        <taxon>Filobasidium</taxon>
    </lineage>
</organism>
<dbReference type="EMBL" id="JABELV010000054">
    <property type="protein sequence ID" value="KAG7549054.1"/>
    <property type="molecule type" value="Genomic_DNA"/>
</dbReference>
<feature type="compositionally biased region" description="Low complexity" evidence="1">
    <location>
        <begin position="66"/>
        <end position="84"/>
    </location>
</feature>
<comment type="caution">
    <text evidence="2">The sequence shown here is derived from an EMBL/GenBank/DDBJ whole genome shotgun (WGS) entry which is preliminary data.</text>
</comment>
<gene>
    <name evidence="2" type="ORF">FFLO_03090</name>
</gene>
<feature type="region of interest" description="Disordered" evidence="1">
    <location>
        <begin position="1"/>
        <end position="135"/>
    </location>
</feature>
<evidence type="ECO:0000313" key="2">
    <source>
        <dbReference type="EMBL" id="KAG7549054.1"/>
    </source>
</evidence>
<feature type="region of interest" description="Disordered" evidence="1">
    <location>
        <begin position="515"/>
        <end position="562"/>
    </location>
</feature>
<keyword evidence="3" id="KW-1185">Reference proteome</keyword>
<feature type="region of interest" description="Disordered" evidence="1">
    <location>
        <begin position="605"/>
        <end position="653"/>
    </location>
</feature>
<dbReference type="Proteomes" id="UP000812966">
    <property type="component" value="Unassembled WGS sequence"/>
</dbReference>
<feature type="compositionally biased region" description="Acidic residues" evidence="1">
    <location>
        <begin position="295"/>
        <end position="333"/>
    </location>
</feature>
<feature type="compositionally biased region" description="Basic and acidic residues" evidence="1">
    <location>
        <begin position="20"/>
        <end position="37"/>
    </location>
</feature>
<evidence type="ECO:0000256" key="1">
    <source>
        <dbReference type="SAM" id="MobiDB-lite"/>
    </source>
</evidence>
<feature type="compositionally biased region" description="Polar residues" evidence="1">
    <location>
        <begin position="522"/>
        <end position="549"/>
    </location>
</feature>
<reference evidence="2" key="1">
    <citation type="submission" date="2020-04" db="EMBL/GenBank/DDBJ databases">
        <title>Analysis of mating type loci in Filobasidium floriforme.</title>
        <authorList>
            <person name="Nowrousian M."/>
        </authorList>
    </citation>
    <scope>NUCLEOTIDE SEQUENCE</scope>
    <source>
        <strain evidence="2">CBS 6242</strain>
    </source>
</reference>
<feature type="compositionally biased region" description="Polar residues" evidence="1">
    <location>
        <begin position="111"/>
        <end position="127"/>
    </location>
</feature>
<feature type="compositionally biased region" description="Pro residues" evidence="1">
    <location>
        <begin position="49"/>
        <end position="65"/>
    </location>
</feature>
<feature type="compositionally biased region" description="Basic and acidic residues" evidence="1">
    <location>
        <begin position="193"/>
        <end position="208"/>
    </location>
</feature>
<sequence length="653" mass="71361">MLRSLPSRKPSSSDNIDIDIDTKLARNDKDKHLDNKQPHVHARNKGSMIPPPAPSTSKVRPPPKPLASQPQSQQQPRPSTQSLSGPSRTQRIDQPDLKSQSHPLNDVYQVIHTQTSRPLNGSTTEQSGPKDGRDKWALHTFVDETGKWVKFRVYGMVEVEVEVDRDAGRSQREDEKVKMKQKSDSGRGQLLKVKTDKERPATRKKVEVEASTDVRTVQTVRRTTRTRSAIKQEDAVTLQPVQGGRSRGGLKRKRSGDPAGSEVDIELQSARYQHDAIGLDVELGRGNGNGSGSETELEEDSDHDDEEGGEGNEDEDEDEDEDGDEDITIDDENDGHAIRQKAVLKVKETKVGLWKGYLRLSKVQSPHTPQSIRKAILEAFVRVEVVPNDPLAGDGPRSGTERERECDIKVIIDYPSTQVQSATQTQTQTQSQARTRTREGPGNVPPQIVGCQFALPIPASDLDLGGGAPKSGAVGSGCTWGEEGLKGWWDVGCKMITGYNRTSTQLLAIEEKKTRPLPSCTPPTSAGNVPTFSSSQPPLQVPASSSQDGQVPGMLRRGSGVKNDPTYEDYLMMVKEVQMLKMENRQLAQENSALKGGYAGKLTLSQQQQARANSQSGGVPTRGNMAAGMSKIQPGIRKPPKIETGFASSSDED</sequence>
<feature type="region of interest" description="Disordered" evidence="1">
    <location>
        <begin position="163"/>
        <end position="262"/>
    </location>
</feature>
<proteinExistence type="predicted"/>
<feature type="compositionally biased region" description="Low complexity" evidence="1">
    <location>
        <begin position="1"/>
        <end position="15"/>
    </location>
</feature>
<feature type="compositionally biased region" description="Low complexity" evidence="1">
    <location>
        <begin position="605"/>
        <end position="616"/>
    </location>
</feature>